<sequence>MDPHERKEFTRTAAAPSQFTIGALAKAAGVGVETIRYYQRRGLLREPGQTRGAYRVYGDEELARLRAIRRAQQLGFSLEEIDGLLSLNEERDRRHAREAAQAKIGLIDARIRQLQGMRDALAELVHCCEHAEASAPCPILRALSQD</sequence>
<dbReference type="PROSITE" id="PS50937">
    <property type="entry name" value="HTH_MERR_2"/>
    <property type="match status" value="1"/>
</dbReference>
<feature type="domain" description="HTH merR-type" evidence="4">
    <location>
        <begin position="18"/>
        <end position="87"/>
    </location>
</feature>
<evidence type="ECO:0000313" key="5">
    <source>
        <dbReference type="EMBL" id="MFC5768429.1"/>
    </source>
</evidence>
<evidence type="ECO:0000256" key="2">
    <source>
        <dbReference type="ARBA" id="ARBA00023125"/>
    </source>
</evidence>
<dbReference type="InterPro" id="IPR009061">
    <property type="entry name" value="DNA-bd_dom_put_sf"/>
</dbReference>
<evidence type="ECO:0000259" key="4">
    <source>
        <dbReference type="PROSITE" id="PS50937"/>
    </source>
</evidence>
<keyword evidence="1" id="KW-0805">Transcription regulation</keyword>
<dbReference type="InterPro" id="IPR000551">
    <property type="entry name" value="MerR-type_HTH_dom"/>
</dbReference>
<organism evidence="5 6">
    <name type="scientific">Thauera sinica</name>
    <dbReference type="NCBI Taxonomy" id="2665146"/>
    <lineage>
        <taxon>Bacteria</taxon>
        <taxon>Pseudomonadati</taxon>
        <taxon>Pseudomonadota</taxon>
        <taxon>Betaproteobacteria</taxon>
        <taxon>Rhodocyclales</taxon>
        <taxon>Zoogloeaceae</taxon>
        <taxon>Thauera</taxon>
    </lineage>
</organism>
<dbReference type="SUPFAM" id="SSF46955">
    <property type="entry name" value="Putative DNA-binding domain"/>
    <property type="match status" value="1"/>
</dbReference>
<evidence type="ECO:0000256" key="3">
    <source>
        <dbReference type="ARBA" id="ARBA00023163"/>
    </source>
</evidence>
<dbReference type="EMBL" id="JBHSOG010000010">
    <property type="protein sequence ID" value="MFC5768429.1"/>
    <property type="molecule type" value="Genomic_DNA"/>
</dbReference>
<dbReference type="Gene3D" id="1.10.1660.10">
    <property type="match status" value="1"/>
</dbReference>
<keyword evidence="2" id="KW-0238">DNA-binding</keyword>
<dbReference type="PRINTS" id="PR00040">
    <property type="entry name" value="HTHMERR"/>
</dbReference>
<dbReference type="SMART" id="SM00422">
    <property type="entry name" value="HTH_MERR"/>
    <property type="match status" value="1"/>
</dbReference>
<reference evidence="6" key="1">
    <citation type="journal article" date="2019" name="Int. J. Syst. Evol. Microbiol.">
        <title>The Global Catalogue of Microorganisms (GCM) 10K type strain sequencing project: providing services to taxonomists for standard genome sequencing and annotation.</title>
        <authorList>
            <consortium name="The Broad Institute Genomics Platform"/>
            <consortium name="The Broad Institute Genome Sequencing Center for Infectious Disease"/>
            <person name="Wu L."/>
            <person name="Ma J."/>
        </authorList>
    </citation>
    <scope>NUCLEOTIDE SEQUENCE [LARGE SCALE GENOMIC DNA]</scope>
    <source>
        <strain evidence="6">SHR3</strain>
    </source>
</reference>
<dbReference type="Pfam" id="PF13411">
    <property type="entry name" value="MerR_1"/>
    <property type="match status" value="1"/>
</dbReference>
<evidence type="ECO:0000256" key="1">
    <source>
        <dbReference type="ARBA" id="ARBA00023015"/>
    </source>
</evidence>
<gene>
    <name evidence="5" type="ORF">ACFPTN_03495</name>
</gene>
<protein>
    <submittedName>
        <fullName evidence="5">MerR family transcriptional regulator</fullName>
    </submittedName>
</protein>
<name>A0ABW1AMN9_9RHOO</name>
<dbReference type="InterPro" id="IPR047057">
    <property type="entry name" value="MerR_fam"/>
</dbReference>
<dbReference type="Proteomes" id="UP001595974">
    <property type="component" value="Unassembled WGS sequence"/>
</dbReference>
<dbReference type="RefSeq" id="WP_096448686.1">
    <property type="nucleotide sequence ID" value="NZ_JBHSOG010000010.1"/>
</dbReference>
<comment type="caution">
    <text evidence="5">The sequence shown here is derived from an EMBL/GenBank/DDBJ whole genome shotgun (WGS) entry which is preliminary data.</text>
</comment>
<dbReference type="PANTHER" id="PTHR30204:SF94">
    <property type="entry name" value="HEAVY METAL-DEPENDENT TRANSCRIPTIONAL REGULATOR HI_0293-RELATED"/>
    <property type="match status" value="1"/>
</dbReference>
<dbReference type="PANTHER" id="PTHR30204">
    <property type="entry name" value="REDOX-CYCLING DRUG-SENSING TRANSCRIPTIONAL ACTIVATOR SOXR"/>
    <property type="match status" value="1"/>
</dbReference>
<keyword evidence="6" id="KW-1185">Reference proteome</keyword>
<evidence type="ECO:0000313" key="6">
    <source>
        <dbReference type="Proteomes" id="UP001595974"/>
    </source>
</evidence>
<proteinExistence type="predicted"/>
<keyword evidence="3" id="KW-0804">Transcription</keyword>
<accession>A0ABW1AMN9</accession>